<protein>
    <submittedName>
        <fullName evidence="3">EHI_194450_0 protein</fullName>
    </submittedName>
    <submittedName>
        <fullName evidence="2">EHI_194450_1 protein</fullName>
    </submittedName>
</protein>
<feature type="transmembrane region" description="Helical" evidence="1">
    <location>
        <begin position="199"/>
        <end position="216"/>
    </location>
</feature>
<feature type="non-terminal residue" evidence="3">
    <location>
        <position position="1"/>
    </location>
</feature>
<dbReference type="InterPro" id="IPR012464">
    <property type="entry name" value="DUF1676"/>
</dbReference>
<name>A0A0C9RUR5_9HYME</name>
<organism evidence="3">
    <name type="scientific">Fopius arisanus</name>
    <dbReference type="NCBI Taxonomy" id="64838"/>
    <lineage>
        <taxon>Eukaryota</taxon>
        <taxon>Metazoa</taxon>
        <taxon>Ecdysozoa</taxon>
        <taxon>Arthropoda</taxon>
        <taxon>Hexapoda</taxon>
        <taxon>Insecta</taxon>
        <taxon>Pterygota</taxon>
        <taxon>Neoptera</taxon>
        <taxon>Endopterygota</taxon>
        <taxon>Hymenoptera</taxon>
        <taxon>Apocrita</taxon>
        <taxon>Ichneumonoidea</taxon>
        <taxon>Braconidae</taxon>
        <taxon>Opiinae</taxon>
        <taxon>Fopius</taxon>
    </lineage>
</organism>
<proteinExistence type="predicted"/>
<sequence>LRAGRRVSECSVECPISKTFFSRNSTITIMMILHPLSYCLVLLIFTKTNSQTSEGWSTGLTALLKNCSPKLGDSNARRPFLDILRQCLQRRALIALDAVLSDDVIPVINGIDLVRYKGANLTDADGPQDNGENRGRETAKAWKDIVFARFGRIFRTHVLRINIGALTKSRNATEEAMNANSKDDLVEGRRRHHRRRHQHLMPMMMMGLLIMGSVLIPMGFQFLAVLGGKALILAKLALMLSSIQGLKKIATNGVNYGLYHSPVAEGWHERSHHEALGHYDMPYQAYQRP</sequence>
<reference evidence="3" key="1">
    <citation type="submission" date="2015-01" db="EMBL/GenBank/DDBJ databases">
        <title>Transcriptome Assembly of Fopius arisanus.</title>
        <authorList>
            <person name="Geib S."/>
        </authorList>
    </citation>
    <scope>NUCLEOTIDE SEQUENCE</scope>
</reference>
<dbReference type="PANTHER" id="PTHR21879">
    <property type="entry name" value="FI03362P-RELATED-RELATED"/>
    <property type="match status" value="1"/>
</dbReference>
<keyword evidence="1" id="KW-0812">Transmembrane</keyword>
<evidence type="ECO:0000313" key="3">
    <source>
        <dbReference type="EMBL" id="JAG81143.1"/>
    </source>
</evidence>
<evidence type="ECO:0000313" key="2">
    <source>
        <dbReference type="EMBL" id="JAG81141.1"/>
    </source>
</evidence>
<keyword evidence="1" id="KW-1133">Transmembrane helix</keyword>
<dbReference type="EMBL" id="GBYB01011374">
    <property type="protein sequence ID" value="JAG81141.1"/>
    <property type="molecule type" value="Transcribed_RNA"/>
</dbReference>
<dbReference type="AlphaFoldDB" id="A0A0C9RUR5"/>
<dbReference type="GO" id="GO:0016020">
    <property type="term" value="C:membrane"/>
    <property type="evidence" value="ECO:0007669"/>
    <property type="project" value="TreeGrafter"/>
</dbReference>
<dbReference type="PANTHER" id="PTHR21879:SF8">
    <property type="entry name" value="OSIRIS 23"/>
    <property type="match status" value="1"/>
</dbReference>
<dbReference type="Pfam" id="PF07898">
    <property type="entry name" value="DUF1676"/>
    <property type="match status" value="1"/>
</dbReference>
<feature type="transmembrane region" description="Helical" evidence="1">
    <location>
        <begin position="27"/>
        <end position="45"/>
    </location>
</feature>
<dbReference type="EMBL" id="GBYB01011376">
    <property type="protein sequence ID" value="JAG81143.1"/>
    <property type="molecule type" value="Transcribed_RNA"/>
</dbReference>
<gene>
    <name evidence="3" type="primary">EHI_194450_0</name>
    <name evidence="2" type="synonym">EHI_194450_1</name>
    <name evidence="2" type="ORF">g.16916</name>
    <name evidence="3" type="ORF">g.16918</name>
</gene>
<keyword evidence="1" id="KW-0472">Membrane</keyword>
<accession>A0A0C9RUR5</accession>
<evidence type="ECO:0000256" key="1">
    <source>
        <dbReference type="SAM" id="Phobius"/>
    </source>
</evidence>